<sequence length="223" mass="24299">MELSQGNITTDTNEHNMTSTLATSTDANQILVDLLVKQFINLVRRFIVNGSETFNIRPMDPLQLEQFQIEIPSDSIWLFMEIEKGNVTGLGGFVVNTSHLQLSSLTLDLDVSLPQIHVKAGKNLKALKFFVSEFGVSARVHLKRSDDGRSIVIDWLEDAQFSLPSIKSDLNGVVGGGGVVNAIVSQGLVTHARRLRGALGRLTALALPQIQLAGLALSHLLSF</sequence>
<protein>
    <recommendedName>
        <fullName evidence="3">Lipid-binding serum glycoprotein N-terminal domain-containing protein</fullName>
    </recommendedName>
</protein>
<evidence type="ECO:0008006" key="3">
    <source>
        <dbReference type="Google" id="ProtNLM"/>
    </source>
</evidence>
<organism evidence="1 2">
    <name type="scientific">Plutella xylostella</name>
    <name type="common">Diamondback moth</name>
    <name type="synonym">Plutella maculipennis</name>
    <dbReference type="NCBI Taxonomy" id="51655"/>
    <lineage>
        <taxon>Eukaryota</taxon>
        <taxon>Metazoa</taxon>
        <taxon>Ecdysozoa</taxon>
        <taxon>Arthropoda</taxon>
        <taxon>Hexapoda</taxon>
        <taxon>Insecta</taxon>
        <taxon>Pterygota</taxon>
        <taxon>Neoptera</taxon>
        <taxon>Endopterygota</taxon>
        <taxon>Lepidoptera</taxon>
        <taxon>Glossata</taxon>
        <taxon>Ditrysia</taxon>
        <taxon>Yponomeutoidea</taxon>
        <taxon>Plutellidae</taxon>
        <taxon>Plutella</taxon>
    </lineage>
</organism>
<gene>
    <name evidence="1" type="ORF">JYU34_011431</name>
</gene>
<dbReference type="Proteomes" id="UP000823941">
    <property type="component" value="Chromosome 15"/>
</dbReference>
<reference evidence="1 2" key="1">
    <citation type="submission" date="2021-06" db="EMBL/GenBank/DDBJ databases">
        <title>A haploid diamondback moth (Plutella xylostella L.) genome assembly resolves 31 chromosomes and identifies a diamide resistance mutation.</title>
        <authorList>
            <person name="Ward C.M."/>
            <person name="Perry K.D."/>
            <person name="Baker G."/>
            <person name="Powis K."/>
            <person name="Heckel D.G."/>
            <person name="Baxter S.W."/>
        </authorList>
    </citation>
    <scope>NUCLEOTIDE SEQUENCE [LARGE SCALE GENOMIC DNA]</scope>
    <source>
        <strain evidence="1 2">LV</strain>
        <tissue evidence="1">Single pupa</tissue>
    </source>
</reference>
<keyword evidence="2" id="KW-1185">Reference proteome</keyword>
<evidence type="ECO:0000313" key="1">
    <source>
        <dbReference type="EMBL" id="KAG7304486.1"/>
    </source>
</evidence>
<accession>A0ABQ7QGZ8</accession>
<dbReference type="Gene3D" id="3.15.10.30">
    <property type="entry name" value="Haemolymph juvenile hormone binding protein"/>
    <property type="match status" value="1"/>
</dbReference>
<dbReference type="InterPro" id="IPR010562">
    <property type="entry name" value="Haemolymph_juvenile_hormone-bd"/>
</dbReference>
<dbReference type="Pfam" id="PF06585">
    <property type="entry name" value="JHBP"/>
    <property type="match status" value="1"/>
</dbReference>
<dbReference type="PANTHER" id="PTHR11008:SF9">
    <property type="entry name" value="PROTEIN TAKEOUT-LIKE PROTEIN"/>
    <property type="match status" value="1"/>
</dbReference>
<dbReference type="PANTHER" id="PTHR11008">
    <property type="entry name" value="PROTEIN TAKEOUT-LIKE PROTEIN"/>
    <property type="match status" value="1"/>
</dbReference>
<dbReference type="EMBL" id="JAHIBW010000015">
    <property type="protein sequence ID" value="KAG7304486.1"/>
    <property type="molecule type" value="Genomic_DNA"/>
</dbReference>
<comment type="caution">
    <text evidence="1">The sequence shown here is derived from an EMBL/GenBank/DDBJ whole genome shotgun (WGS) entry which is preliminary data.</text>
</comment>
<evidence type="ECO:0000313" key="2">
    <source>
        <dbReference type="Proteomes" id="UP000823941"/>
    </source>
</evidence>
<dbReference type="InterPro" id="IPR038606">
    <property type="entry name" value="To_sf"/>
</dbReference>
<proteinExistence type="predicted"/>
<name>A0ABQ7QGZ8_PLUXY</name>